<feature type="domain" description="Methylamine utilisation protein MauE" evidence="7">
    <location>
        <begin position="8"/>
        <end position="130"/>
    </location>
</feature>
<comment type="subcellular location">
    <subcellularLocation>
        <location evidence="1">Membrane</location>
        <topology evidence="1">Multi-pass membrane protein</topology>
    </subcellularLocation>
</comment>
<evidence type="ECO:0000313" key="8">
    <source>
        <dbReference type="EMBL" id="MEV0368155.1"/>
    </source>
</evidence>
<keyword evidence="3 6" id="KW-1133">Transmembrane helix</keyword>
<evidence type="ECO:0000259" key="7">
    <source>
        <dbReference type="Pfam" id="PF07291"/>
    </source>
</evidence>
<sequence>MIGLVCELVVRAGVGGLLVLAGYAKAATSMAWRLEWLDSYELLPRPLLAPVAWLLPVTELAVGTMYVLGVFGRAGAAAAAIVLAVVSAAVVIALLRGQQVSCGCLGKVGTLISWPVVARNAVLIAAVAATAVRGLHGPTLTGPAPAVQATVVAAVVAVLSVWAHRRRPTEPVHDPSAHPHPPAAGEPADLPFPQPPTVQEIRS</sequence>
<name>A0ABV3FKE7_9NOCA</name>
<evidence type="ECO:0000256" key="6">
    <source>
        <dbReference type="SAM" id="Phobius"/>
    </source>
</evidence>
<proteinExistence type="predicted"/>
<feature type="transmembrane region" description="Helical" evidence="6">
    <location>
        <begin position="142"/>
        <end position="163"/>
    </location>
</feature>
<dbReference type="EMBL" id="JBFAIH010000060">
    <property type="protein sequence ID" value="MEV0368155.1"/>
    <property type="molecule type" value="Genomic_DNA"/>
</dbReference>
<feature type="transmembrane region" description="Helical" evidence="6">
    <location>
        <begin position="12"/>
        <end position="34"/>
    </location>
</feature>
<feature type="region of interest" description="Disordered" evidence="5">
    <location>
        <begin position="168"/>
        <end position="203"/>
    </location>
</feature>
<evidence type="ECO:0000256" key="2">
    <source>
        <dbReference type="ARBA" id="ARBA00022692"/>
    </source>
</evidence>
<evidence type="ECO:0000313" key="9">
    <source>
        <dbReference type="Proteomes" id="UP001551658"/>
    </source>
</evidence>
<gene>
    <name evidence="8" type="ORF">AB0H72_36290</name>
</gene>
<feature type="transmembrane region" description="Helical" evidence="6">
    <location>
        <begin position="74"/>
        <end position="95"/>
    </location>
</feature>
<protein>
    <submittedName>
        <fullName evidence="8">MauE/DoxX family redox-associated membrane protein</fullName>
    </submittedName>
</protein>
<feature type="transmembrane region" description="Helical" evidence="6">
    <location>
        <begin position="46"/>
        <end position="68"/>
    </location>
</feature>
<evidence type="ECO:0000256" key="1">
    <source>
        <dbReference type="ARBA" id="ARBA00004141"/>
    </source>
</evidence>
<keyword evidence="2 6" id="KW-0812">Transmembrane</keyword>
<feature type="compositionally biased region" description="Basic and acidic residues" evidence="5">
    <location>
        <begin position="168"/>
        <end position="177"/>
    </location>
</feature>
<evidence type="ECO:0000256" key="3">
    <source>
        <dbReference type="ARBA" id="ARBA00022989"/>
    </source>
</evidence>
<organism evidence="8 9">
    <name type="scientific">Nocardia fusca</name>
    <dbReference type="NCBI Taxonomy" id="941183"/>
    <lineage>
        <taxon>Bacteria</taxon>
        <taxon>Bacillati</taxon>
        <taxon>Actinomycetota</taxon>
        <taxon>Actinomycetes</taxon>
        <taxon>Mycobacteriales</taxon>
        <taxon>Nocardiaceae</taxon>
        <taxon>Nocardia</taxon>
    </lineage>
</organism>
<dbReference type="RefSeq" id="WP_357988749.1">
    <property type="nucleotide sequence ID" value="NZ_JBFAIH010000060.1"/>
</dbReference>
<feature type="compositionally biased region" description="Pro residues" evidence="5">
    <location>
        <begin position="178"/>
        <end position="196"/>
    </location>
</feature>
<accession>A0ABV3FKE7</accession>
<dbReference type="InterPro" id="IPR009908">
    <property type="entry name" value="Methylamine_util_MauE"/>
</dbReference>
<evidence type="ECO:0000256" key="4">
    <source>
        <dbReference type="ARBA" id="ARBA00023136"/>
    </source>
</evidence>
<dbReference type="Pfam" id="PF07291">
    <property type="entry name" value="MauE"/>
    <property type="match status" value="1"/>
</dbReference>
<dbReference type="Proteomes" id="UP001551658">
    <property type="component" value="Unassembled WGS sequence"/>
</dbReference>
<evidence type="ECO:0000256" key="5">
    <source>
        <dbReference type="SAM" id="MobiDB-lite"/>
    </source>
</evidence>
<comment type="caution">
    <text evidence="8">The sequence shown here is derived from an EMBL/GenBank/DDBJ whole genome shotgun (WGS) entry which is preliminary data.</text>
</comment>
<reference evidence="8 9" key="1">
    <citation type="submission" date="2024-06" db="EMBL/GenBank/DDBJ databases">
        <title>The Natural Products Discovery Center: Release of the First 8490 Sequenced Strains for Exploring Actinobacteria Biosynthetic Diversity.</title>
        <authorList>
            <person name="Kalkreuter E."/>
            <person name="Kautsar S.A."/>
            <person name="Yang D."/>
            <person name="Bader C.D."/>
            <person name="Teijaro C.N."/>
            <person name="Fluegel L."/>
            <person name="Davis C.M."/>
            <person name="Simpson J.R."/>
            <person name="Lauterbach L."/>
            <person name="Steele A.D."/>
            <person name="Gui C."/>
            <person name="Meng S."/>
            <person name="Li G."/>
            <person name="Viehrig K."/>
            <person name="Ye F."/>
            <person name="Su P."/>
            <person name="Kiefer A.F."/>
            <person name="Nichols A."/>
            <person name="Cepeda A.J."/>
            <person name="Yan W."/>
            <person name="Fan B."/>
            <person name="Jiang Y."/>
            <person name="Adhikari A."/>
            <person name="Zheng C.-J."/>
            <person name="Schuster L."/>
            <person name="Cowan T.M."/>
            <person name="Smanski M.J."/>
            <person name="Chevrette M.G."/>
            <person name="De Carvalho L.P.S."/>
            <person name="Shen B."/>
        </authorList>
    </citation>
    <scope>NUCLEOTIDE SEQUENCE [LARGE SCALE GENOMIC DNA]</scope>
    <source>
        <strain evidence="8 9">NPDC050671</strain>
    </source>
</reference>
<keyword evidence="9" id="KW-1185">Reference proteome</keyword>
<keyword evidence="4 6" id="KW-0472">Membrane</keyword>